<feature type="compositionally biased region" description="Basic and acidic residues" evidence="1">
    <location>
        <begin position="172"/>
        <end position="191"/>
    </location>
</feature>
<evidence type="ECO:0000313" key="2">
    <source>
        <dbReference type="EMBL" id="KLT44360.1"/>
    </source>
</evidence>
<feature type="region of interest" description="Disordered" evidence="1">
    <location>
        <begin position="1"/>
        <end position="244"/>
    </location>
</feature>
<dbReference type="EMBL" id="KQ087187">
    <property type="protein sequence ID" value="KLT44360.1"/>
    <property type="molecule type" value="Genomic_DNA"/>
</dbReference>
<dbReference type="Proteomes" id="UP000053611">
    <property type="component" value="Unassembled WGS sequence"/>
</dbReference>
<evidence type="ECO:0000256" key="1">
    <source>
        <dbReference type="SAM" id="MobiDB-lite"/>
    </source>
</evidence>
<reference evidence="2 3" key="1">
    <citation type="submission" date="2015-03" db="EMBL/GenBank/DDBJ databases">
        <title>Genomics and transcriptomics of the oil-accumulating basidiomycete yeast T. oleaginosus allow insights into substrate utilization and the diverse evolutionary trajectories of mating systems in fungi.</title>
        <authorList>
            <consortium name="DOE Joint Genome Institute"/>
            <person name="Kourist R."/>
            <person name="Kracht O."/>
            <person name="Bracharz F."/>
            <person name="Lipzen A."/>
            <person name="Nolan M."/>
            <person name="Ohm R."/>
            <person name="Grigoriev I."/>
            <person name="Sun S."/>
            <person name="Heitman J."/>
            <person name="Bruck T."/>
            <person name="Nowrousian M."/>
        </authorList>
    </citation>
    <scope>NUCLEOTIDE SEQUENCE [LARGE SCALE GENOMIC DNA]</scope>
    <source>
        <strain evidence="2 3">IBC0246</strain>
    </source>
</reference>
<dbReference type="RefSeq" id="XP_018280851.1">
    <property type="nucleotide sequence ID" value="XM_018422419.1"/>
</dbReference>
<keyword evidence="3" id="KW-1185">Reference proteome</keyword>
<sequence length="244" mass="26386">MLPRTRVQNENALPDDRARSKAKPSKLSASTTSARRRPLSENAQGSVSAPPTQKPSKPLRQRSALAPLDNVPQAPKTEGKASSSDSSSTRPNVARLPRLKAPTSSTRELRAMPQRRPGSPHTPPRQVAPKTPTEQVGRAGAVRAALLNKRRPIVVPDPPPKRPRVQRSISVRADELSAGRSAVDRGYEPSPKRSAKGDAMVRSVFPSTTFEEPEGFDFTSLPPLDEPPSPPCAFGGDDFKFDLV</sequence>
<feature type="compositionally biased region" description="Polar residues" evidence="1">
    <location>
        <begin position="41"/>
        <end position="55"/>
    </location>
</feature>
<feature type="compositionally biased region" description="Polar residues" evidence="1">
    <location>
        <begin position="1"/>
        <end position="11"/>
    </location>
</feature>
<dbReference type="GeneID" id="28983022"/>
<accession>A0A0J0XTF8</accession>
<protein>
    <submittedName>
        <fullName evidence="2">Uncharacterized protein</fullName>
    </submittedName>
</protein>
<gene>
    <name evidence="2" type="ORF">CC85DRAFT_283604</name>
</gene>
<name>A0A0J0XTF8_9TREE</name>
<feature type="non-terminal residue" evidence="2">
    <location>
        <position position="1"/>
    </location>
</feature>
<feature type="compositionally biased region" description="Polar residues" evidence="1">
    <location>
        <begin position="80"/>
        <end position="91"/>
    </location>
</feature>
<evidence type="ECO:0000313" key="3">
    <source>
        <dbReference type="Proteomes" id="UP000053611"/>
    </source>
</evidence>
<organism evidence="2 3">
    <name type="scientific">Cutaneotrichosporon oleaginosum</name>
    <dbReference type="NCBI Taxonomy" id="879819"/>
    <lineage>
        <taxon>Eukaryota</taxon>
        <taxon>Fungi</taxon>
        <taxon>Dikarya</taxon>
        <taxon>Basidiomycota</taxon>
        <taxon>Agaricomycotina</taxon>
        <taxon>Tremellomycetes</taxon>
        <taxon>Trichosporonales</taxon>
        <taxon>Trichosporonaceae</taxon>
        <taxon>Cutaneotrichosporon</taxon>
    </lineage>
</organism>
<dbReference type="AlphaFoldDB" id="A0A0J0XTF8"/>
<proteinExistence type="predicted"/>